<keyword evidence="15" id="KW-0675">Receptor</keyword>
<dbReference type="InterPro" id="IPR051343">
    <property type="entry name" value="G-type_lectin_kinases/EP1-like"/>
</dbReference>
<feature type="binding site" evidence="20">
    <location>
        <position position="565"/>
    </location>
    <ligand>
        <name>ATP</name>
        <dbReference type="ChEBI" id="CHEBI:30616"/>
    </ligand>
</feature>
<evidence type="ECO:0000256" key="4">
    <source>
        <dbReference type="ARBA" id="ARBA00022553"/>
    </source>
</evidence>
<dbReference type="GO" id="GO:0051707">
    <property type="term" value="P:response to other organism"/>
    <property type="evidence" value="ECO:0007669"/>
    <property type="project" value="UniProtKB-ARBA"/>
</dbReference>
<evidence type="ECO:0000256" key="8">
    <source>
        <dbReference type="ARBA" id="ARBA00022734"/>
    </source>
</evidence>
<evidence type="ECO:0000313" key="27">
    <source>
        <dbReference type="Proteomes" id="UP000639772"/>
    </source>
</evidence>
<sequence>MAVTSLRHLLLSTITVVSFFPPTIPAVRFGYPTANLSTHWINGPSIAHQASYPDNSMLRSILLRGWAGPSYSFGFFCYVPCTSFLLAISIVYTNSGSDMTLPYAAAPQVIWSANRDRAVHENATLLFSPEGNLILRDFDGTFVWSSNTSGRGAAVLSILESGNLVILDGQNNTLWASFDHPTDSLLPGQTLREGQRLTANTSATNVASGYCYLTISSEGLRAFVDSNPPQLYYTKTFVGSSKNNMRNGTAYMTYKNGSLDMFLLFNQSGFPDAAINLPNFLIAQYMRLELDGRLRIYSWNRGWNVWMDVIPLFPDECSSPTICGRYGICSEGQCSCPRGVNGDTSYFTPVNPTLANLGCNPLIPLSCEFMERHQFVSLDSFSYFNYVDRSTVAIHATDEDSCKQACLRNCSCKAALFQYIENTSLGSCYLPSEIFSLMRNRPEITRYNSSAFIKVQTGTGNALAASPDNRGRSASREKLVIGVVSSFILAGILVAFFFISIQARRRRTKQLEEEDHIDEIPGMPTRFSYHELKEFTQNFKDKLGQGGFGTVFKGQQNDGTKVAVKRLDGVAQGEKQFLAEVKTTAGIHHINLVRLIGFCVEKAHRLLVFEYMANGSLDKWVFGRTKDTSLDWQTRRNIIVGIAKGLLYLHEECQQRIAHLDIKPQNILLDGRFTPKVADFSLSKLMDRDQSEIVTRMRGTPGYLAPEWLTSTITEKVDVYSFGVVVLEIICGRRVSDPSQPEEGIHLISLILEKLKENRLADLFDQNSSDMRLHGEDALEMMRLAIWCLHNDSNRRPSMSMVVEALEGFSDVKMNMDHDLL</sequence>
<keyword evidence="10 19" id="KW-0418">Kinase</keyword>
<evidence type="ECO:0000259" key="23">
    <source>
        <dbReference type="PROSITE" id="PS50011"/>
    </source>
</evidence>
<comment type="catalytic activity">
    <reaction evidence="18 19">
        <text>L-seryl-[protein] + ATP = O-phospho-L-seryl-[protein] + ADP + H(+)</text>
        <dbReference type="Rhea" id="RHEA:17989"/>
        <dbReference type="Rhea" id="RHEA-COMP:9863"/>
        <dbReference type="Rhea" id="RHEA-COMP:11604"/>
        <dbReference type="ChEBI" id="CHEBI:15378"/>
        <dbReference type="ChEBI" id="CHEBI:29999"/>
        <dbReference type="ChEBI" id="CHEBI:30616"/>
        <dbReference type="ChEBI" id="CHEBI:83421"/>
        <dbReference type="ChEBI" id="CHEBI:456216"/>
        <dbReference type="EC" id="2.7.11.1"/>
    </reaction>
</comment>
<dbReference type="InterPro" id="IPR000858">
    <property type="entry name" value="S_locus_glycoprot_dom"/>
</dbReference>
<dbReference type="OrthoDB" id="4062651at2759"/>
<dbReference type="Gene3D" id="2.90.10.10">
    <property type="entry name" value="Bulb-type lectin domain"/>
    <property type="match status" value="1"/>
</dbReference>
<feature type="domain" description="Bulb-type lectin" evidence="24">
    <location>
        <begin position="48"/>
        <end position="179"/>
    </location>
</feature>
<dbReference type="SUPFAM" id="SSF56112">
    <property type="entry name" value="Protein kinase-like (PK-like)"/>
    <property type="match status" value="1"/>
</dbReference>
<dbReference type="InterPro" id="IPR008271">
    <property type="entry name" value="Ser/Thr_kinase_AS"/>
</dbReference>
<keyword evidence="2 19" id="KW-0723">Serine/threonine-protein kinase</keyword>
<dbReference type="CDD" id="cd00054">
    <property type="entry name" value="EGF_CA"/>
    <property type="match status" value="1"/>
</dbReference>
<evidence type="ECO:0000256" key="3">
    <source>
        <dbReference type="ARBA" id="ARBA00022536"/>
    </source>
</evidence>
<organism evidence="26 27">
    <name type="scientific">Vanilla planifolia</name>
    <name type="common">Vanilla</name>
    <dbReference type="NCBI Taxonomy" id="51239"/>
    <lineage>
        <taxon>Eukaryota</taxon>
        <taxon>Viridiplantae</taxon>
        <taxon>Streptophyta</taxon>
        <taxon>Embryophyta</taxon>
        <taxon>Tracheophyta</taxon>
        <taxon>Spermatophyta</taxon>
        <taxon>Magnoliopsida</taxon>
        <taxon>Liliopsida</taxon>
        <taxon>Asparagales</taxon>
        <taxon>Orchidaceae</taxon>
        <taxon>Vanilloideae</taxon>
        <taxon>Vanilleae</taxon>
        <taxon>Vanilla</taxon>
    </lineage>
</organism>
<evidence type="ECO:0000256" key="12">
    <source>
        <dbReference type="ARBA" id="ARBA00022989"/>
    </source>
</evidence>
<dbReference type="CDD" id="cd01098">
    <property type="entry name" value="PAN_AP_plant"/>
    <property type="match status" value="1"/>
</dbReference>
<evidence type="ECO:0000256" key="18">
    <source>
        <dbReference type="ARBA" id="ARBA00048679"/>
    </source>
</evidence>
<keyword evidence="9 19" id="KW-0547">Nucleotide-binding</keyword>
<dbReference type="SMART" id="SM00220">
    <property type="entry name" value="S_TKc"/>
    <property type="match status" value="1"/>
</dbReference>
<comment type="catalytic activity">
    <reaction evidence="17 19">
        <text>L-threonyl-[protein] + ATP = O-phospho-L-threonyl-[protein] + ADP + H(+)</text>
        <dbReference type="Rhea" id="RHEA:46608"/>
        <dbReference type="Rhea" id="RHEA-COMP:11060"/>
        <dbReference type="Rhea" id="RHEA-COMP:11605"/>
        <dbReference type="ChEBI" id="CHEBI:15378"/>
        <dbReference type="ChEBI" id="CHEBI:30013"/>
        <dbReference type="ChEBI" id="CHEBI:30616"/>
        <dbReference type="ChEBI" id="CHEBI:61977"/>
        <dbReference type="ChEBI" id="CHEBI:456216"/>
        <dbReference type="EC" id="2.7.11.1"/>
    </reaction>
</comment>
<dbReference type="PIRSF" id="PIRSF000641">
    <property type="entry name" value="SRK"/>
    <property type="match status" value="1"/>
</dbReference>
<evidence type="ECO:0000256" key="1">
    <source>
        <dbReference type="ARBA" id="ARBA00004479"/>
    </source>
</evidence>
<evidence type="ECO:0000256" key="13">
    <source>
        <dbReference type="ARBA" id="ARBA00023136"/>
    </source>
</evidence>
<dbReference type="FunFam" id="3.30.200.20:FF:000178">
    <property type="entry name" value="serine/threonine-protein kinase PBS1-like"/>
    <property type="match status" value="1"/>
</dbReference>
<dbReference type="InterPro" id="IPR036426">
    <property type="entry name" value="Bulb-type_lectin_dom_sf"/>
</dbReference>
<keyword evidence="16" id="KW-0325">Glycoprotein</keyword>
<evidence type="ECO:0000256" key="17">
    <source>
        <dbReference type="ARBA" id="ARBA00047899"/>
    </source>
</evidence>
<feature type="chain" id="PRO_5032915795" description="Receptor-like serine/threonine-protein kinase" evidence="22">
    <location>
        <begin position="27"/>
        <end position="821"/>
    </location>
</feature>
<evidence type="ECO:0000256" key="19">
    <source>
        <dbReference type="PIRNR" id="PIRNR000641"/>
    </source>
</evidence>
<dbReference type="InterPro" id="IPR024171">
    <property type="entry name" value="SRK-like_kinase"/>
</dbReference>
<dbReference type="Pfam" id="PF01453">
    <property type="entry name" value="B_lectin"/>
    <property type="match status" value="1"/>
</dbReference>
<dbReference type="PROSITE" id="PS50011">
    <property type="entry name" value="PROTEIN_KINASE_DOM"/>
    <property type="match status" value="1"/>
</dbReference>
<dbReference type="InterPro" id="IPR003609">
    <property type="entry name" value="Pan_app"/>
</dbReference>
<comment type="similarity">
    <text evidence="19">Belongs to the protein kinase superfamily. Ser/Thr protein kinase family.</text>
</comment>
<comment type="subcellular location">
    <subcellularLocation>
        <location evidence="1">Membrane</location>
        <topology evidence="1">Single-pass type I membrane protein</topology>
    </subcellularLocation>
</comment>
<dbReference type="PANTHER" id="PTHR47976">
    <property type="entry name" value="G-TYPE LECTIN S-RECEPTOR-LIKE SERINE/THREONINE-PROTEIN KINASE SD2-5"/>
    <property type="match status" value="1"/>
</dbReference>
<evidence type="ECO:0000256" key="10">
    <source>
        <dbReference type="ARBA" id="ARBA00022777"/>
    </source>
</evidence>
<dbReference type="EMBL" id="JADCNM010000004">
    <property type="protein sequence ID" value="KAG0486471.1"/>
    <property type="molecule type" value="Genomic_DNA"/>
</dbReference>
<evidence type="ECO:0000256" key="21">
    <source>
        <dbReference type="SAM" id="Phobius"/>
    </source>
</evidence>
<evidence type="ECO:0000313" key="26">
    <source>
        <dbReference type="EMBL" id="KAG0486471.1"/>
    </source>
</evidence>
<comment type="caution">
    <text evidence="26">The sequence shown here is derived from an EMBL/GenBank/DDBJ whole genome shotgun (WGS) entry which is preliminary data.</text>
</comment>
<evidence type="ECO:0000256" key="5">
    <source>
        <dbReference type="ARBA" id="ARBA00022679"/>
    </source>
</evidence>
<dbReference type="SUPFAM" id="SSF51110">
    <property type="entry name" value="alpha-D-mannose-specific plant lectins"/>
    <property type="match status" value="1"/>
</dbReference>
<reference evidence="26 27" key="1">
    <citation type="journal article" date="2020" name="Nat. Food">
        <title>A phased Vanilla planifolia genome enables genetic improvement of flavour and production.</title>
        <authorList>
            <person name="Hasing T."/>
            <person name="Tang H."/>
            <person name="Brym M."/>
            <person name="Khazi F."/>
            <person name="Huang T."/>
            <person name="Chambers A.H."/>
        </authorList>
    </citation>
    <scope>NUCLEOTIDE SEQUENCE [LARGE SCALE GENOMIC DNA]</scope>
    <source>
        <tissue evidence="26">Leaf</tissue>
    </source>
</reference>
<dbReference type="Gene3D" id="3.30.200.20">
    <property type="entry name" value="Phosphorylase Kinase, domain 1"/>
    <property type="match status" value="1"/>
</dbReference>
<dbReference type="Pfam" id="PF00954">
    <property type="entry name" value="S_locus_glycop"/>
    <property type="match status" value="1"/>
</dbReference>
<dbReference type="EC" id="2.7.11.1" evidence="19"/>
<keyword evidence="13 21" id="KW-0472">Membrane</keyword>
<evidence type="ECO:0000256" key="6">
    <source>
        <dbReference type="ARBA" id="ARBA00022692"/>
    </source>
</evidence>
<gene>
    <name evidence="26" type="ORF">HPP92_008566</name>
</gene>
<evidence type="ECO:0000256" key="7">
    <source>
        <dbReference type="ARBA" id="ARBA00022729"/>
    </source>
</evidence>
<dbReference type="PROSITE" id="PS50948">
    <property type="entry name" value="PAN"/>
    <property type="match status" value="1"/>
</dbReference>
<dbReference type="GO" id="GO:0048544">
    <property type="term" value="P:recognition of pollen"/>
    <property type="evidence" value="ECO:0007669"/>
    <property type="project" value="InterPro"/>
</dbReference>
<evidence type="ECO:0000256" key="15">
    <source>
        <dbReference type="ARBA" id="ARBA00023170"/>
    </source>
</evidence>
<keyword evidence="5 19" id="KW-0808">Transferase</keyword>
<evidence type="ECO:0000256" key="2">
    <source>
        <dbReference type="ARBA" id="ARBA00022527"/>
    </source>
</evidence>
<dbReference type="PROSITE" id="PS50927">
    <property type="entry name" value="BULB_LECTIN"/>
    <property type="match status" value="1"/>
</dbReference>
<dbReference type="Pfam" id="PF08276">
    <property type="entry name" value="PAN_2"/>
    <property type="match status" value="1"/>
</dbReference>
<feature type="signal peptide" evidence="22">
    <location>
        <begin position="1"/>
        <end position="26"/>
    </location>
</feature>
<dbReference type="InterPro" id="IPR011009">
    <property type="entry name" value="Kinase-like_dom_sf"/>
</dbReference>
<dbReference type="Pfam" id="PF00069">
    <property type="entry name" value="Pkinase"/>
    <property type="match status" value="1"/>
</dbReference>
<keyword evidence="8" id="KW-0430">Lectin</keyword>
<dbReference type="SMART" id="SM00108">
    <property type="entry name" value="B_lectin"/>
    <property type="match status" value="1"/>
</dbReference>
<dbReference type="PROSITE" id="PS00108">
    <property type="entry name" value="PROTEIN_KINASE_ST"/>
    <property type="match status" value="1"/>
</dbReference>
<keyword evidence="6 21" id="KW-0812">Transmembrane</keyword>
<dbReference type="Proteomes" id="UP000639772">
    <property type="component" value="Unassembled WGS sequence"/>
</dbReference>
<feature type="domain" description="Protein kinase" evidence="23">
    <location>
        <begin position="537"/>
        <end position="821"/>
    </location>
</feature>
<evidence type="ECO:0000259" key="25">
    <source>
        <dbReference type="PROSITE" id="PS50948"/>
    </source>
</evidence>
<proteinExistence type="inferred from homology"/>
<dbReference type="AlphaFoldDB" id="A0A835R686"/>
<keyword evidence="7 22" id="KW-0732">Signal</keyword>
<name>A0A835R686_VANPL</name>
<dbReference type="PROSITE" id="PS00107">
    <property type="entry name" value="PROTEIN_KINASE_ATP"/>
    <property type="match status" value="1"/>
</dbReference>
<keyword evidence="14" id="KW-1015">Disulfide bond</keyword>
<dbReference type="FunFam" id="1.10.510.10:FF:000248">
    <property type="entry name" value="S-receptor-like kinase 5"/>
    <property type="match status" value="1"/>
</dbReference>
<evidence type="ECO:0000256" key="9">
    <source>
        <dbReference type="ARBA" id="ARBA00022741"/>
    </source>
</evidence>
<evidence type="ECO:0000256" key="16">
    <source>
        <dbReference type="ARBA" id="ARBA00023180"/>
    </source>
</evidence>
<keyword evidence="4" id="KW-0597">Phosphoprotein</keyword>
<dbReference type="PANTHER" id="PTHR47976:SF30">
    <property type="entry name" value="RECEPTOR-LIKE SERINE_THREONINE-PROTEIN KINASE"/>
    <property type="match status" value="1"/>
</dbReference>
<dbReference type="GO" id="GO:0016020">
    <property type="term" value="C:membrane"/>
    <property type="evidence" value="ECO:0007669"/>
    <property type="project" value="UniProtKB-SubCell"/>
</dbReference>
<dbReference type="InterPro" id="IPR000719">
    <property type="entry name" value="Prot_kinase_dom"/>
</dbReference>
<dbReference type="GO" id="GO:0004674">
    <property type="term" value="F:protein serine/threonine kinase activity"/>
    <property type="evidence" value="ECO:0007669"/>
    <property type="project" value="UniProtKB-KW"/>
</dbReference>
<dbReference type="InterPro" id="IPR001480">
    <property type="entry name" value="Bulb-type_lectin_dom"/>
</dbReference>
<dbReference type="Gene3D" id="1.10.510.10">
    <property type="entry name" value="Transferase(Phosphotransferase) domain 1"/>
    <property type="match status" value="1"/>
</dbReference>
<dbReference type="CDD" id="cd00028">
    <property type="entry name" value="B_lectin"/>
    <property type="match status" value="1"/>
</dbReference>
<dbReference type="GO" id="GO:0030246">
    <property type="term" value="F:carbohydrate binding"/>
    <property type="evidence" value="ECO:0007669"/>
    <property type="project" value="UniProtKB-KW"/>
</dbReference>
<dbReference type="InterPro" id="IPR017441">
    <property type="entry name" value="Protein_kinase_ATP_BS"/>
</dbReference>
<evidence type="ECO:0000256" key="14">
    <source>
        <dbReference type="ARBA" id="ARBA00023157"/>
    </source>
</evidence>
<dbReference type="GO" id="GO:0005524">
    <property type="term" value="F:ATP binding"/>
    <property type="evidence" value="ECO:0007669"/>
    <property type="project" value="UniProtKB-UniRule"/>
</dbReference>
<evidence type="ECO:0000256" key="20">
    <source>
        <dbReference type="PROSITE-ProRule" id="PRU10141"/>
    </source>
</evidence>
<feature type="domain" description="Apple" evidence="25">
    <location>
        <begin position="367"/>
        <end position="451"/>
    </location>
</feature>
<keyword evidence="3" id="KW-0245">EGF-like domain</keyword>
<dbReference type="CDD" id="cd14066">
    <property type="entry name" value="STKc_IRAK"/>
    <property type="match status" value="1"/>
</dbReference>
<keyword evidence="12 21" id="KW-1133">Transmembrane helix</keyword>
<evidence type="ECO:0000259" key="24">
    <source>
        <dbReference type="PROSITE" id="PS50927"/>
    </source>
</evidence>
<feature type="transmembrane region" description="Helical" evidence="21">
    <location>
        <begin position="71"/>
        <end position="92"/>
    </location>
</feature>
<accession>A0A835R686</accession>
<feature type="transmembrane region" description="Helical" evidence="21">
    <location>
        <begin position="479"/>
        <end position="501"/>
    </location>
</feature>
<evidence type="ECO:0000256" key="11">
    <source>
        <dbReference type="ARBA" id="ARBA00022840"/>
    </source>
</evidence>
<evidence type="ECO:0000256" key="22">
    <source>
        <dbReference type="SAM" id="SignalP"/>
    </source>
</evidence>
<protein>
    <recommendedName>
        <fullName evidence="19">Receptor-like serine/threonine-protein kinase</fullName>
        <ecNumber evidence="19">2.7.11.1</ecNumber>
    </recommendedName>
</protein>
<keyword evidence="11 19" id="KW-0067">ATP-binding</keyword>